<reference evidence="8 9" key="1">
    <citation type="submission" date="2017-11" db="EMBL/GenBank/DDBJ databases">
        <title>Draft genome sequence of Rhizobiales bacterium SY3-13.</title>
        <authorList>
            <person name="Sun C."/>
        </authorList>
    </citation>
    <scope>NUCLEOTIDE SEQUENCE [LARGE SCALE GENOMIC DNA]</scope>
    <source>
        <strain evidence="8 9">SY3-13</strain>
    </source>
</reference>
<dbReference type="PANTHER" id="PTHR42790:SF19">
    <property type="entry name" value="KYNURENINE_ALPHA-AMINOADIPATE AMINOTRANSFERASE, MITOCHONDRIAL"/>
    <property type="match status" value="1"/>
</dbReference>
<evidence type="ECO:0000259" key="7">
    <source>
        <dbReference type="Pfam" id="PF00155"/>
    </source>
</evidence>
<gene>
    <name evidence="8" type="ORF">CVT23_14810</name>
</gene>
<evidence type="ECO:0000313" key="8">
    <source>
        <dbReference type="EMBL" id="PJK28899.1"/>
    </source>
</evidence>
<keyword evidence="4 8" id="KW-0032">Aminotransferase</keyword>
<accession>A0A2M9FZN2</accession>
<evidence type="ECO:0000313" key="9">
    <source>
        <dbReference type="Proteomes" id="UP000229498"/>
    </source>
</evidence>
<evidence type="ECO:0000256" key="6">
    <source>
        <dbReference type="ARBA" id="ARBA00022898"/>
    </source>
</evidence>
<comment type="subunit">
    <text evidence="3">Homodimer.</text>
</comment>
<dbReference type="SUPFAM" id="SSF53383">
    <property type="entry name" value="PLP-dependent transferases"/>
    <property type="match status" value="1"/>
</dbReference>
<keyword evidence="9" id="KW-1185">Reference proteome</keyword>
<evidence type="ECO:0000256" key="1">
    <source>
        <dbReference type="ARBA" id="ARBA00001933"/>
    </source>
</evidence>
<protein>
    <submittedName>
        <fullName evidence="8">Aminotransferase</fullName>
    </submittedName>
</protein>
<evidence type="ECO:0000256" key="2">
    <source>
        <dbReference type="ARBA" id="ARBA00007441"/>
    </source>
</evidence>
<organism evidence="8 9">
    <name type="scientific">Minwuia thermotolerans</name>
    <dbReference type="NCBI Taxonomy" id="2056226"/>
    <lineage>
        <taxon>Bacteria</taxon>
        <taxon>Pseudomonadati</taxon>
        <taxon>Pseudomonadota</taxon>
        <taxon>Alphaproteobacteria</taxon>
        <taxon>Minwuiales</taxon>
        <taxon>Minwuiaceae</taxon>
        <taxon>Minwuia</taxon>
    </lineage>
</organism>
<dbReference type="GO" id="GO:0030170">
    <property type="term" value="F:pyridoxal phosphate binding"/>
    <property type="evidence" value="ECO:0007669"/>
    <property type="project" value="InterPro"/>
</dbReference>
<dbReference type="Pfam" id="PF00155">
    <property type="entry name" value="Aminotran_1_2"/>
    <property type="match status" value="1"/>
</dbReference>
<dbReference type="Gene3D" id="3.90.1150.10">
    <property type="entry name" value="Aspartate Aminotransferase, domain 1"/>
    <property type="match status" value="1"/>
</dbReference>
<dbReference type="InterPro" id="IPR015421">
    <property type="entry name" value="PyrdxlP-dep_Trfase_major"/>
</dbReference>
<feature type="domain" description="Aminotransferase class I/classII large" evidence="7">
    <location>
        <begin position="48"/>
        <end position="386"/>
    </location>
</feature>
<dbReference type="GO" id="GO:0008483">
    <property type="term" value="F:transaminase activity"/>
    <property type="evidence" value="ECO:0007669"/>
    <property type="project" value="UniProtKB-KW"/>
</dbReference>
<dbReference type="InterPro" id="IPR015422">
    <property type="entry name" value="PyrdxlP-dep_Trfase_small"/>
</dbReference>
<dbReference type="Proteomes" id="UP000229498">
    <property type="component" value="Unassembled WGS sequence"/>
</dbReference>
<keyword evidence="5 8" id="KW-0808">Transferase</keyword>
<dbReference type="OrthoDB" id="9804020at2"/>
<dbReference type="InterPro" id="IPR050859">
    <property type="entry name" value="Class-I_PLP-dep_aminotransf"/>
</dbReference>
<dbReference type="GO" id="GO:1901605">
    <property type="term" value="P:alpha-amino acid metabolic process"/>
    <property type="evidence" value="ECO:0007669"/>
    <property type="project" value="TreeGrafter"/>
</dbReference>
<proteinExistence type="inferred from homology"/>
<evidence type="ECO:0000256" key="5">
    <source>
        <dbReference type="ARBA" id="ARBA00022679"/>
    </source>
</evidence>
<dbReference type="FunFam" id="3.40.640.10:FF:000053">
    <property type="entry name" value="Aminotransferase, class I"/>
    <property type="match status" value="1"/>
</dbReference>
<dbReference type="RefSeq" id="WP_109795004.1">
    <property type="nucleotide sequence ID" value="NZ_PHIG01000038.1"/>
</dbReference>
<dbReference type="PANTHER" id="PTHR42790">
    <property type="entry name" value="AMINOTRANSFERASE"/>
    <property type="match status" value="1"/>
</dbReference>
<comment type="cofactor">
    <cofactor evidence="1">
        <name>pyridoxal 5'-phosphate</name>
        <dbReference type="ChEBI" id="CHEBI:597326"/>
    </cofactor>
</comment>
<name>A0A2M9FZN2_9PROT</name>
<dbReference type="AlphaFoldDB" id="A0A2M9FZN2"/>
<dbReference type="InterPro" id="IPR015424">
    <property type="entry name" value="PyrdxlP-dep_Trfase"/>
</dbReference>
<keyword evidence="6" id="KW-0663">Pyridoxal phosphate</keyword>
<dbReference type="InterPro" id="IPR004839">
    <property type="entry name" value="Aminotransferase_I/II_large"/>
</dbReference>
<dbReference type="Gene3D" id="3.40.640.10">
    <property type="entry name" value="Type I PLP-dependent aspartate aminotransferase-like (Major domain)"/>
    <property type="match status" value="1"/>
</dbReference>
<comment type="caution">
    <text evidence="8">The sequence shown here is derived from an EMBL/GenBank/DDBJ whole genome shotgun (WGS) entry which is preliminary data.</text>
</comment>
<comment type="similarity">
    <text evidence="2">Belongs to the class-I pyridoxal-phosphate-dependent aminotransferase family.</text>
</comment>
<evidence type="ECO:0000256" key="4">
    <source>
        <dbReference type="ARBA" id="ARBA00022576"/>
    </source>
</evidence>
<evidence type="ECO:0000256" key="3">
    <source>
        <dbReference type="ARBA" id="ARBA00011738"/>
    </source>
</evidence>
<dbReference type="CDD" id="cd00609">
    <property type="entry name" value="AAT_like"/>
    <property type="match status" value="1"/>
</dbReference>
<dbReference type="EMBL" id="PHIG01000038">
    <property type="protein sequence ID" value="PJK28899.1"/>
    <property type="molecule type" value="Genomic_DNA"/>
</dbReference>
<sequence>MTYDFSSVFRDDLPPPAQRFTGFPAFNFVGGHNAEEMVPVEAFRAAADAVLAREGETLGMYGLHSGPQGYGPLRRWLADKLKRYAAVDCGADDILLTSGSLQAIDLINDVLLEPGDTVVVEADNYGGVFPRLARCGAQPTPVALDADGMRMDALEATLDDLAARGVKPKYIYTIPTVQNPTGTILPLERRRRMLELAKAHDVPVFEDECYADLVWSGARPPALKALDDDGRVIHIGSFSKTIAPALRVGYIVAGWPILSRILSVKTDAGSGALEQMVLAEFCQKHFDGHLQRLNERLEAKLDNLTGALDAFFGTSVSYTRPPGGIFLWVRMPDGVDTTRLAEVAGQAGIAVNPGAEWSLAGDAGRWIRICFANPPEATTSAGIEALARVCHEEFGVPEISGNVRL</sequence>